<dbReference type="Proteomes" id="UP000287033">
    <property type="component" value="Unassembled WGS sequence"/>
</dbReference>
<feature type="non-terminal residue" evidence="2">
    <location>
        <position position="368"/>
    </location>
</feature>
<evidence type="ECO:0000256" key="1">
    <source>
        <dbReference type="SAM" id="MobiDB-lite"/>
    </source>
</evidence>
<evidence type="ECO:0000313" key="3">
    <source>
        <dbReference type="Proteomes" id="UP000287033"/>
    </source>
</evidence>
<dbReference type="EMBL" id="BEZZ01001194">
    <property type="protein sequence ID" value="GCC38485.1"/>
    <property type="molecule type" value="Genomic_DNA"/>
</dbReference>
<reference evidence="2 3" key="1">
    <citation type="journal article" date="2018" name="Nat. Ecol. Evol.">
        <title>Shark genomes provide insights into elasmobranch evolution and the origin of vertebrates.</title>
        <authorList>
            <person name="Hara Y"/>
            <person name="Yamaguchi K"/>
            <person name="Onimaru K"/>
            <person name="Kadota M"/>
            <person name="Koyanagi M"/>
            <person name="Keeley SD"/>
            <person name="Tatsumi K"/>
            <person name="Tanaka K"/>
            <person name="Motone F"/>
            <person name="Kageyama Y"/>
            <person name="Nozu R"/>
            <person name="Adachi N"/>
            <person name="Nishimura O"/>
            <person name="Nakagawa R"/>
            <person name="Tanegashima C"/>
            <person name="Kiyatake I"/>
            <person name="Matsumoto R"/>
            <person name="Murakumo K"/>
            <person name="Nishida K"/>
            <person name="Terakita A"/>
            <person name="Kuratani S"/>
            <person name="Sato K"/>
            <person name="Hyodo S Kuraku.S."/>
        </authorList>
    </citation>
    <scope>NUCLEOTIDE SEQUENCE [LARGE SCALE GENOMIC DNA]</scope>
</reference>
<name>A0A401T781_CHIPU</name>
<feature type="compositionally biased region" description="Polar residues" evidence="1">
    <location>
        <begin position="158"/>
        <end position="172"/>
    </location>
</feature>
<dbReference type="AlphaFoldDB" id="A0A401T781"/>
<keyword evidence="3" id="KW-1185">Reference proteome</keyword>
<comment type="caution">
    <text evidence="2">The sequence shown here is derived from an EMBL/GenBank/DDBJ whole genome shotgun (WGS) entry which is preliminary data.</text>
</comment>
<organism evidence="2 3">
    <name type="scientific">Chiloscyllium punctatum</name>
    <name type="common">Brownbanded bambooshark</name>
    <name type="synonym">Hemiscyllium punctatum</name>
    <dbReference type="NCBI Taxonomy" id="137246"/>
    <lineage>
        <taxon>Eukaryota</taxon>
        <taxon>Metazoa</taxon>
        <taxon>Chordata</taxon>
        <taxon>Craniata</taxon>
        <taxon>Vertebrata</taxon>
        <taxon>Chondrichthyes</taxon>
        <taxon>Elasmobranchii</taxon>
        <taxon>Galeomorphii</taxon>
        <taxon>Galeoidea</taxon>
        <taxon>Orectolobiformes</taxon>
        <taxon>Hemiscylliidae</taxon>
        <taxon>Chiloscyllium</taxon>
    </lineage>
</organism>
<sequence length="368" mass="39807">MENSPGLLNSLTPPTLMVLASTTESTRGTTTLCQQPRTFTVPVTMEKAQVPFLGPTYTLAPMYHQAERSNVEYPVPLLHLHPQFGMLGYGSIQSFSPFQEMERYRPAYLTSKRLKQPPSVEPPQIRYLASDRDFKKYQADLSSGSLATTKRDPARGAGSTSSSHVLWKNPQQGSNKIPLDPFVLGSLDGFSFTHTHNDVGIDDDVGFDGDDVGFDGIEVGFDDDGVGFDDDVGFDGDCVGFDKNEVDFDGDGLGFDDDGVGFDDDDVDGVGFDGDGVGFDGDGVGFDGDGVGFDDDDVGFDDNDVGFDRDGVGFDDDDVGFDDNDVGFDRDGVGFDDNDVGFDENEVSFDGDGLGFDDDDDFDFDDDD</sequence>
<gene>
    <name evidence="2" type="ORF">chiPu_0016999</name>
</gene>
<protein>
    <submittedName>
        <fullName evidence="2">Uncharacterized protein</fullName>
    </submittedName>
</protein>
<evidence type="ECO:0000313" key="2">
    <source>
        <dbReference type="EMBL" id="GCC38485.1"/>
    </source>
</evidence>
<proteinExistence type="predicted"/>
<feature type="region of interest" description="Disordered" evidence="1">
    <location>
        <begin position="145"/>
        <end position="172"/>
    </location>
</feature>
<dbReference type="OrthoDB" id="6270329at2759"/>
<accession>A0A401T781</accession>
<feature type="region of interest" description="Disordered" evidence="1">
    <location>
        <begin position="338"/>
        <end position="368"/>
    </location>
</feature>